<keyword evidence="1" id="KW-1133">Transmembrane helix</keyword>
<comment type="caution">
    <text evidence="2">The sequence shown here is derived from an EMBL/GenBank/DDBJ whole genome shotgun (WGS) entry which is preliminary data.</text>
</comment>
<keyword evidence="1" id="KW-0472">Membrane</keyword>
<name>A0ABV5W5L8_9BACL</name>
<evidence type="ECO:0008006" key="4">
    <source>
        <dbReference type="Google" id="ProtNLM"/>
    </source>
</evidence>
<feature type="transmembrane region" description="Helical" evidence="1">
    <location>
        <begin position="48"/>
        <end position="66"/>
    </location>
</feature>
<dbReference type="EMBL" id="JBHMAG010000019">
    <property type="protein sequence ID" value="MFB9755867.1"/>
    <property type="molecule type" value="Genomic_DNA"/>
</dbReference>
<proteinExistence type="predicted"/>
<keyword evidence="3" id="KW-1185">Reference proteome</keyword>
<keyword evidence="1" id="KW-0812">Transmembrane</keyword>
<evidence type="ECO:0000313" key="2">
    <source>
        <dbReference type="EMBL" id="MFB9755867.1"/>
    </source>
</evidence>
<protein>
    <recommendedName>
        <fullName evidence="4">Transposase</fullName>
    </recommendedName>
</protein>
<organism evidence="2 3">
    <name type="scientific">Paenibacillus hodogayensis</name>
    <dbReference type="NCBI Taxonomy" id="279208"/>
    <lineage>
        <taxon>Bacteria</taxon>
        <taxon>Bacillati</taxon>
        <taxon>Bacillota</taxon>
        <taxon>Bacilli</taxon>
        <taxon>Bacillales</taxon>
        <taxon>Paenibacillaceae</taxon>
        <taxon>Paenibacillus</taxon>
    </lineage>
</organism>
<dbReference type="Proteomes" id="UP001589619">
    <property type="component" value="Unassembled WGS sequence"/>
</dbReference>
<evidence type="ECO:0000313" key="3">
    <source>
        <dbReference type="Proteomes" id="UP001589619"/>
    </source>
</evidence>
<dbReference type="RefSeq" id="WP_344915574.1">
    <property type="nucleotide sequence ID" value="NZ_BAAAYO010000015.1"/>
</dbReference>
<reference evidence="2 3" key="1">
    <citation type="submission" date="2024-09" db="EMBL/GenBank/DDBJ databases">
        <authorList>
            <person name="Sun Q."/>
            <person name="Mori K."/>
        </authorList>
    </citation>
    <scope>NUCLEOTIDE SEQUENCE [LARGE SCALE GENOMIC DNA]</scope>
    <source>
        <strain evidence="2 3">JCM 12520</strain>
    </source>
</reference>
<accession>A0ABV5W5L8</accession>
<feature type="transmembrane region" description="Helical" evidence="1">
    <location>
        <begin position="107"/>
        <end position="125"/>
    </location>
</feature>
<evidence type="ECO:0000256" key="1">
    <source>
        <dbReference type="SAM" id="Phobius"/>
    </source>
</evidence>
<gene>
    <name evidence="2" type="ORF">ACFFNY_30160</name>
</gene>
<sequence length="173" mass="20457">MHQLDKDSTIYNFTLIKKVRHHPLALLLYGLLPLPFALLLILTGSPYGLLPMSGAIVLLPFLYSSLTRLNMRLSNMEQRNDWTYQWKFPWLGLLPYQHTPFGIVIRLHHQLFWIGLALIGCLYPWLGYSHWLAMAGIHLWYMAPRYWIFWRLRQSRKPGLLKITAQDTSFYTQ</sequence>
<feature type="transmembrane region" description="Helical" evidence="1">
    <location>
        <begin position="24"/>
        <end position="42"/>
    </location>
</feature>